<dbReference type="AlphaFoldDB" id="B9L7S5"/>
<dbReference type="RefSeq" id="WP_015902082.1">
    <property type="nucleotide sequence ID" value="NC_012115.1"/>
</dbReference>
<evidence type="ECO:0000256" key="2">
    <source>
        <dbReference type="HAMAP-Rule" id="MF_00048"/>
    </source>
</evidence>
<dbReference type="SUPFAM" id="SSF52980">
    <property type="entry name" value="Restriction endonuclease-like"/>
    <property type="match status" value="1"/>
</dbReference>
<dbReference type="OrthoDB" id="9794876at2"/>
<dbReference type="GO" id="GO:0003676">
    <property type="term" value="F:nucleic acid binding"/>
    <property type="evidence" value="ECO:0007669"/>
    <property type="project" value="InterPro"/>
</dbReference>
<dbReference type="NCBIfam" id="NF009152">
    <property type="entry name" value="PRK12497.2-4"/>
    <property type="match status" value="1"/>
</dbReference>
<dbReference type="InterPro" id="IPR011856">
    <property type="entry name" value="tRNA_endonuc-like_dom_sf"/>
</dbReference>
<dbReference type="PANTHER" id="PTHR34039">
    <property type="entry name" value="UPF0102 PROTEIN YRAN"/>
    <property type="match status" value="1"/>
</dbReference>
<comment type="similarity">
    <text evidence="1 2">Belongs to the UPF0102 family.</text>
</comment>
<dbReference type="InterPro" id="IPR003509">
    <property type="entry name" value="UPF0102_YraN-like"/>
</dbReference>
<evidence type="ECO:0000313" key="3">
    <source>
        <dbReference type="EMBL" id="ACM93030.1"/>
    </source>
</evidence>
<dbReference type="KEGG" id="nam:NAMH_0259"/>
<dbReference type="PANTHER" id="PTHR34039:SF1">
    <property type="entry name" value="UPF0102 PROTEIN YRAN"/>
    <property type="match status" value="1"/>
</dbReference>
<dbReference type="STRING" id="598659.NAMH_0259"/>
<dbReference type="Gene3D" id="3.40.1350.10">
    <property type="match status" value="1"/>
</dbReference>
<evidence type="ECO:0000256" key="1">
    <source>
        <dbReference type="ARBA" id="ARBA00006738"/>
    </source>
</evidence>
<name>B9L7S5_NAUPA</name>
<dbReference type="eggNOG" id="COG0792">
    <property type="taxonomic scope" value="Bacteria"/>
</dbReference>
<protein>
    <recommendedName>
        <fullName evidence="2">UPF0102 protein NAMH_0259</fullName>
    </recommendedName>
</protein>
<dbReference type="HOGENOM" id="CLU_115353_3_2_7"/>
<dbReference type="InterPro" id="IPR011335">
    <property type="entry name" value="Restrct_endonuc-II-like"/>
</dbReference>
<organism evidence="3 4">
    <name type="scientific">Nautilia profundicola (strain ATCC BAA-1463 / DSM 18972 / AmH)</name>
    <dbReference type="NCBI Taxonomy" id="598659"/>
    <lineage>
        <taxon>Bacteria</taxon>
        <taxon>Pseudomonadati</taxon>
        <taxon>Campylobacterota</taxon>
        <taxon>Epsilonproteobacteria</taxon>
        <taxon>Nautiliales</taxon>
        <taxon>Nautiliaceae</taxon>
        <taxon>Nautilia</taxon>
    </lineage>
</organism>
<evidence type="ECO:0000313" key="4">
    <source>
        <dbReference type="Proteomes" id="UP000000448"/>
    </source>
</evidence>
<sequence length="108" mass="12635">MNTRKKGNIAEEKACEYLKQKGYKIVERNFYTKFGEIDIIAFKDDVFHFIEVKSGTTFEPIFNITPSKLKRIIRSAEYFIKQNRIDSAFCIDAIIVKGEIDHFVNISF</sequence>
<gene>
    <name evidence="3" type="ordered locus">NAMH_0259</name>
</gene>
<proteinExistence type="inferred from homology"/>
<dbReference type="Proteomes" id="UP000000448">
    <property type="component" value="Chromosome"/>
</dbReference>
<keyword evidence="4" id="KW-1185">Reference proteome</keyword>
<dbReference type="HAMAP" id="MF_00048">
    <property type="entry name" value="UPF0102"/>
    <property type="match status" value="1"/>
</dbReference>
<dbReference type="Pfam" id="PF02021">
    <property type="entry name" value="UPF0102"/>
    <property type="match status" value="1"/>
</dbReference>
<reference evidence="3 4" key="1">
    <citation type="journal article" date="2009" name="PLoS Genet.">
        <title>Adaptations to submarine hydrothermal environments exemplified by the genome of Nautilia profundicola.</title>
        <authorList>
            <person name="Campbell B.J."/>
            <person name="Smith J.L."/>
            <person name="Hanson T.E."/>
            <person name="Klotz M.G."/>
            <person name="Stein L.Y."/>
            <person name="Lee C.K."/>
            <person name="Wu D."/>
            <person name="Robinson J.M."/>
            <person name="Khouri H.M."/>
            <person name="Eisen J.A."/>
            <person name="Cary S.C."/>
        </authorList>
    </citation>
    <scope>NUCLEOTIDE SEQUENCE [LARGE SCALE GENOMIC DNA]</scope>
    <source>
        <strain evidence="4">ATCC BAA-1463 / DSM 18972 / AmH</strain>
    </source>
</reference>
<accession>B9L7S5</accession>
<dbReference type="EMBL" id="CP001279">
    <property type="protein sequence ID" value="ACM93030.1"/>
    <property type="molecule type" value="Genomic_DNA"/>
</dbReference>